<dbReference type="SUPFAM" id="SSF52540">
    <property type="entry name" value="P-loop containing nucleoside triphosphate hydrolases"/>
    <property type="match status" value="1"/>
</dbReference>
<comment type="caution">
    <text evidence="7">The sequence shown here is derived from an EMBL/GenBank/DDBJ whole genome shotgun (WGS) entry which is preliminary data.</text>
</comment>
<proteinExistence type="inferred from homology"/>
<keyword evidence="3" id="KW-0699">rRNA-binding</keyword>
<dbReference type="EC" id="3.6.1.-" evidence="3"/>
<dbReference type="STRING" id="1524254.PHACT_09655"/>
<feature type="region of interest" description="Disordered" evidence="4">
    <location>
        <begin position="1"/>
        <end position="39"/>
    </location>
</feature>
<dbReference type="GO" id="GO:0019843">
    <property type="term" value="F:rRNA binding"/>
    <property type="evidence" value="ECO:0007669"/>
    <property type="project" value="UniProtKB-KW"/>
</dbReference>
<evidence type="ECO:0000313" key="7">
    <source>
        <dbReference type="EMBL" id="OFE13374.1"/>
    </source>
</evidence>
<evidence type="ECO:0000256" key="2">
    <source>
        <dbReference type="ARBA" id="ARBA00023134"/>
    </source>
</evidence>
<feature type="compositionally biased region" description="Polar residues" evidence="4">
    <location>
        <begin position="7"/>
        <end position="20"/>
    </location>
</feature>
<dbReference type="GO" id="GO:0042274">
    <property type="term" value="P:ribosomal small subunit biogenesis"/>
    <property type="evidence" value="ECO:0007669"/>
    <property type="project" value="UniProtKB-UniRule"/>
</dbReference>
<accession>A0A1E8CLT8</accession>
<dbReference type="HAMAP" id="MF_01820">
    <property type="entry name" value="GTPase_RsgA"/>
    <property type="match status" value="1"/>
</dbReference>
<dbReference type="Gene3D" id="1.10.40.50">
    <property type="entry name" value="Probable gtpase engc, domain 3"/>
    <property type="match status" value="1"/>
</dbReference>
<comment type="subunit">
    <text evidence="3">Monomer. Associates with 30S ribosomal subunit, binds 16S rRNA.</text>
</comment>
<dbReference type="InterPro" id="IPR030378">
    <property type="entry name" value="G_CP_dom"/>
</dbReference>
<evidence type="ECO:0000256" key="4">
    <source>
        <dbReference type="SAM" id="MobiDB-lite"/>
    </source>
</evidence>
<dbReference type="InterPro" id="IPR027417">
    <property type="entry name" value="P-loop_NTPase"/>
</dbReference>
<dbReference type="Gene3D" id="3.40.50.300">
    <property type="entry name" value="P-loop containing nucleotide triphosphate hydrolases"/>
    <property type="match status" value="1"/>
</dbReference>
<keyword evidence="3" id="KW-0963">Cytoplasm</keyword>
<evidence type="ECO:0000259" key="6">
    <source>
        <dbReference type="PROSITE" id="PS51721"/>
    </source>
</evidence>
<keyword evidence="2 3" id="KW-0342">GTP-binding</keyword>
<evidence type="ECO:0000259" key="5">
    <source>
        <dbReference type="PROSITE" id="PS50936"/>
    </source>
</evidence>
<reference evidence="8" key="1">
    <citation type="submission" date="2016-07" db="EMBL/GenBank/DDBJ databases">
        <authorList>
            <person name="Florea S."/>
            <person name="Webb J.S."/>
            <person name="Jaromczyk J."/>
            <person name="Schardl C.L."/>
        </authorList>
    </citation>
    <scope>NUCLEOTIDE SEQUENCE [LARGE SCALE GENOMIC DNA]</scope>
    <source>
        <strain evidence="8">KCTC 42131</strain>
    </source>
</reference>
<dbReference type="InterPro" id="IPR010914">
    <property type="entry name" value="RsgA_GTPase_dom"/>
</dbReference>
<feature type="binding site" evidence="3">
    <location>
        <begin position="165"/>
        <end position="168"/>
    </location>
    <ligand>
        <name>GTP</name>
        <dbReference type="ChEBI" id="CHEBI:37565"/>
    </ligand>
</feature>
<dbReference type="Gene3D" id="2.40.50.140">
    <property type="entry name" value="Nucleic acid-binding proteins"/>
    <property type="match status" value="1"/>
</dbReference>
<keyword evidence="3" id="KW-0694">RNA-binding</keyword>
<dbReference type="RefSeq" id="WP_070117397.1">
    <property type="nucleotide sequence ID" value="NZ_CAXATG010000004.1"/>
</dbReference>
<dbReference type="OrthoDB" id="9809485at2"/>
<dbReference type="EMBL" id="MASR01000001">
    <property type="protein sequence ID" value="OFE13374.1"/>
    <property type="molecule type" value="Genomic_DNA"/>
</dbReference>
<organism evidence="7 8">
    <name type="scientific">Pseudohongiella acticola</name>
    <dbReference type="NCBI Taxonomy" id="1524254"/>
    <lineage>
        <taxon>Bacteria</taxon>
        <taxon>Pseudomonadati</taxon>
        <taxon>Pseudomonadota</taxon>
        <taxon>Gammaproteobacteria</taxon>
        <taxon>Pseudomonadales</taxon>
        <taxon>Pseudohongiellaceae</taxon>
        <taxon>Pseudohongiella</taxon>
    </lineage>
</organism>
<feature type="binding site" evidence="3">
    <location>
        <position position="333"/>
    </location>
    <ligand>
        <name>Zn(2+)</name>
        <dbReference type="ChEBI" id="CHEBI:29105"/>
    </ligand>
</feature>
<protein>
    <recommendedName>
        <fullName evidence="3">Small ribosomal subunit biogenesis GTPase RsgA</fullName>
        <ecNumber evidence="3">3.6.1.-</ecNumber>
    </recommendedName>
</protein>
<dbReference type="NCBIfam" id="NF008931">
    <property type="entry name" value="PRK12288.1"/>
    <property type="match status" value="1"/>
</dbReference>
<dbReference type="GO" id="GO:0005525">
    <property type="term" value="F:GTP binding"/>
    <property type="evidence" value="ECO:0007669"/>
    <property type="project" value="UniProtKB-UniRule"/>
</dbReference>
<dbReference type="InterPro" id="IPR004881">
    <property type="entry name" value="Ribosome_biogen_GTPase_RsgA"/>
</dbReference>
<dbReference type="Pfam" id="PF03193">
    <property type="entry name" value="RsgA_GTPase"/>
    <property type="match status" value="1"/>
</dbReference>
<dbReference type="AlphaFoldDB" id="A0A1E8CLT8"/>
<comment type="cofactor">
    <cofactor evidence="3">
        <name>Zn(2+)</name>
        <dbReference type="ChEBI" id="CHEBI:29105"/>
    </cofactor>
    <text evidence="3">Binds 1 zinc ion per subunit.</text>
</comment>
<evidence type="ECO:0000313" key="8">
    <source>
        <dbReference type="Proteomes" id="UP000175669"/>
    </source>
</evidence>
<dbReference type="PROSITE" id="PS51721">
    <property type="entry name" value="G_CP"/>
    <property type="match status" value="1"/>
</dbReference>
<keyword evidence="1 3" id="KW-0547">Nucleotide-binding</keyword>
<dbReference type="NCBIfam" id="TIGR00157">
    <property type="entry name" value="ribosome small subunit-dependent GTPase A"/>
    <property type="match status" value="1"/>
</dbReference>
<dbReference type="GO" id="GO:0003924">
    <property type="term" value="F:GTPase activity"/>
    <property type="evidence" value="ECO:0007669"/>
    <property type="project" value="UniProtKB-UniRule"/>
</dbReference>
<dbReference type="Proteomes" id="UP000175669">
    <property type="component" value="Unassembled WGS sequence"/>
</dbReference>
<dbReference type="PROSITE" id="PS50936">
    <property type="entry name" value="ENGC_GTPASE"/>
    <property type="match status" value="1"/>
</dbReference>
<dbReference type="InterPro" id="IPR012340">
    <property type="entry name" value="NA-bd_OB-fold"/>
</dbReference>
<keyword evidence="3" id="KW-0690">Ribosome biogenesis</keyword>
<feature type="binding site" evidence="3">
    <location>
        <position position="320"/>
    </location>
    <ligand>
        <name>Zn(2+)</name>
        <dbReference type="ChEBI" id="CHEBI:29105"/>
    </ligand>
</feature>
<comment type="similarity">
    <text evidence="3">Belongs to the TRAFAC class YlqF/YawG GTPase family. RsgA subfamily.</text>
</comment>
<evidence type="ECO:0000256" key="1">
    <source>
        <dbReference type="ARBA" id="ARBA00022741"/>
    </source>
</evidence>
<evidence type="ECO:0000256" key="3">
    <source>
        <dbReference type="HAMAP-Rule" id="MF_01820"/>
    </source>
</evidence>
<sequence>MAKRRLNQQQLRRISSQQTARGKRGDEPVADAGIDESSLGPEQEGLIVCHYGQQLDVESLSPDTRGQLFRCHQRSNLPPLVTGDRIIWQSEGDSTGNSTGIIVALLPRHSAMSRPNARGEQRSIAANIDRVVVVFAPVPEPFGNLLDRYLVAIEHLRLKPLLLLNKCDLMPAETSQDADDAAALKVSDLLKLYAGIGYDTLRVSCHQPDSIDALRELLSGETAVFVGQSGVGKSSLINTLRGIDDDDNDAGAADVGGLSKGRAIGREKGTHTTTATRLYHLPGSGDLVDSPGIREFGLWHIEAEQLMYGFVEFRPYIGQCRFRDCRHQQEPGCALLAAVKQGKIKASRLSSYHHILQELDRN</sequence>
<dbReference type="GO" id="GO:0046872">
    <property type="term" value="F:metal ion binding"/>
    <property type="evidence" value="ECO:0007669"/>
    <property type="project" value="UniProtKB-KW"/>
</dbReference>
<comment type="function">
    <text evidence="3">One of several proteins that assist in the late maturation steps of the functional core of the 30S ribosomal subunit. Helps release RbfA from mature subunits. May play a role in the assembly of ribosomal proteins into the subunit. Circularly permuted GTPase that catalyzes slow GTP hydrolysis, GTPase activity is stimulated by the 30S ribosomal subunit.</text>
</comment>
<dbReference type="PANTHER" id="PTHR32120:SF11">
    <property type="entry name" value="SMALL RIBOSOMAL SUBUNIT BIOGENESIS GTPASE RSGA 1, MITOCHONDRIAL-RELATED"/>
    <property type="match status" value="1"/>
</dbReference>
<comment type="subcellular location">
    <subcellularLocation>
        <location evidence="3">Cytoplasm</location>
    </subcellularLocation>
</comment>
<gene>
    <name evidence="3" type="primary">rsgA</name>
    <name evidence="7" type="ORF">PHACT_09655</name>
</gene>
<dbReference type="GO" id="GO:0005737">
    <property type="term" value="C:cytoplasm"/>
    <property type="evidence" value="ECO:0007669"/>
    <property type="project" value="UniProtKB-SubCell"/>
</dbReference>
<keyword evidence="3" id="KW-0378">Hydrolase</keyword>
<feature type="binding site" evidence="3">
    <location>
        <position position="327"/>
    </location>
    <ligand>
        <name>Zn(2+)</name>
        <dbReference type="ChEBI" id="CHEBI:29105"/>
    </ligand>
</feature>
<keyword evidence="8" id="KW-1185">Reference proteome</keyword>
<keyword evidence="3" id="KW-0862">Zinc</keyword>
<dbReference type="PANTHER" id="PTHR32120">
    <property type="entry name" value="SMALL RIBOSOMAL SUBUNIT BIOGENESIS GTPASE RSGA"/>
    <property type="match status" value="1"/>
</dbReference>
<feature type="domain" description="EngC GTPase" evidence="5">
    <location>
        <begin position="126"/>
        <end position="294"/>
    </location>
</feature>
<feature type="binding site" evidence="3">
    <location>
        <begin position="227"/>
        <end position="235"/>
    </location>
    <ligand>
        <name>GTP</name>
        <dbReference type="ChEBI" id="CHEBI:37565"/>
    </ligand>
</feature>
<keyword evidence="3" id="KW-0479">Metal-binding</keyword>
<feature type="binding site" evidence="3">
    <location>
        <position position="325"/>
    </location>
    <ligand>
        <name>Zn(2+)</name>
        <dbReference type="ChEBI" id="CHEBI:29105"/>
    </ligand>
</feature>
<name>A0A1E8CLT8_9GAMM</name>
<feature type="domain" description="CP-type G" evidence="6">
    <location>
        <begin position="118"/>
        <end position="296"/>
    </location>
</feature>
<dbReference type="CDD" id="cd01854">
    <property type="entry name" value="YjeQ_EngC"/>
    <property type="match status" value="1"/>
</dbReference>